<feature type="domain" description="Fumarate lyase N-terminal" evidence="2">
    <location>
        <begin position="37"/>
        <end position="366"/>
    </location>
</feature>
<keyword evidence="5" id="KW-1185">Reference proteome</keyword>
<dbReference type="Gene3D" id="1.20.200.10">
    <property type="entry name" value="Fumarase/aspartase (Central domain)"/>
    <property type="match status" value="1"/>
</dbReference>
<protein>
    <submittedName>
        <fullName evidence="4">Aspartate ammonia-lyase</fullName>
    </submittedName>
</protein>
<dbReference type="PANTHER" id="PTHR42696">
    <property type="entry name" value="ASPARTATE AMMONIA-LYASE"/>
    <property type="match status" value="1"/>
</dbReference>
<sequence length="497" mass="54636">MIFYNKLIASYILHHNSFLLEGTFVSETVRIERDFIGELSIPASAYYGIQTMRAVDNFPITGVPIEKELIFALAAVKKAAAMANMDMKMLPPKIGEVIIKAAEEVMQGQFLDQFIVDSIQGGAGTSINMNMNEVLANRGLELLSKAKGDYFHCNPNNHVNMSQSTNDAIPTALRIAAYRHATTLLQTMEQLHGGFVQKQVEFDDVVKVGRTHLQDAVPIKLGQEFGAYAKVLSRDMERLQEASKRLLSINMGATAVGTGLNAKVEYIQKVTEHLGEITGLPLYTAEDLVDATQNTDAYLEMSAALKVCAVNMSKICNDIRLMASGPRAGFSELLLPARQPGSSIMPGKVNPVMVEVMNQISFQVIGNDHTIALACGAGQFELNVMGPVIAFNLLQSLKIMNNGMDVFHRFAIKELDANRDHIKRVLDQSFTMITALNPHLGYDVAAGIVKEALRTKQTITSIILERGLLTIEELQEIMHPEQMTTPGIAGERFLHMG</sequence>
<organism evidence="4 5">
    <name type="scientific">Paenibacillus gallinarum</name>
    <dbReference type="NCBI Taxonomy" id="2762232"/>
    <lineage>
        <taxon>Bacteria</taxon>
        <taxon>Bacillati</taxon>
        <taxon>Bacillota</taxon>
        <taxon>Bacilli</taxon>
        <taxon>Bacillales</taxon>
        <taxon>Paenibacillaceae</taxon>
        <taxon>Paenibacillus</taxon>
    </lineage>
</organism>
<evidence type="ECO:0000259" key="3">
    <source>
        <dbReference type="Pfam" id="PF10415"/>
    </source>
</evidence>
<dbReference type="PRINTS" id="PR00149">
    <property type="entry name" value="FUMRATELYASE"/>
</dbReference>
<dbReference type="InterPro" id="IPR000362">
    <property type="entry name" value="Fumarate_lyase_fam"/>
</dbReference>
<evidence type="ECO:0000313" key="5">
    <source>
        <dbReference type="Proteomes" id="UP000608071"/>
    </source>
</evidence>
<dbReference type="Pfam" id="PF00206">
    <property type="entry name" value="Lyase_1"/>
    <property type="match status" value="1"/>
</dbReference>
<dbReference type="EMBL" id="JACSQL010000013">
    <property type="protein sequence ID" value="MBD7970592.1"/>
    <property type="molecule type" value="Genomic_DNA"/>
</dbReference>
<dbReference type="InterPro" id="IPR008948">
    <property type="entry name" value="L-Aspartase-like"/>
</dbReference>
<dbReference type="Proteomes" id="UP000608071">
    <property type="component" value="Unassembled WGS sequence"/>
</dbReference>
<gene>
    <name evidence="4" type="ORF">H9647_21220</name>
</gene>
<dbReference type="PRINTS" id="PR00145">
    <property type="entry name" value="ARGSUCLYASE"/>
</dbReference>
<dbReference type="InterPro" id="IPR051546">
    <property type="entry name" value="Aspartate_Ammonia-Lyase"/>
</dbReference>
<evidence type="ECO:0000256" key="1">
    <source>
        <dbReference type="ARBA" id="ARBA00023239"/>
    </source>
</evidence>
<dbReference type="PROSITE" id="PS00163">
    <property type="entry name" value="FUMARATE_LYASES"/>
    <property type="match status" value="1"/>
</dbReference>
<dbReference type="Pfam" id="PF10415">
    <property type="entry name" value="FumaraseC_C"/>
    <property type="match status" value="1"/>
</dbReference>
<dbReference type="InterPro" id="IPR020557">
    <property type="entry name" value="Fumarate_lyase_CS"/>
</dbReference>
<dbReference type="CDD" id="cd01357">
    <property type="entry name" value="Aspartase"/>
    <property type="match status" value="1"/>
</dbReference>
<dbReference type="NCBIfam" id="NF008909">
    <property type="entry name" value="PRK12273.1"/>
    <property type="match status" value="1"/>
</dbReference>
<dbReference type="Gene3D" id="1.10.40.30">
    <property type="entry name" value="Fumarase/aspartase (C-terminal domain)"/>
    <property type="match status" value="1"/>
</dbReference>
<evidence type="ECO:0000259" key="2">
    <source>
        <dbReference type="Pfam" id="PF00206"/>
    </source>
</evidence>
<reference evidence="4 5" key="1">
    <citation type="submission" date="2020-08" db="EMBL/GenBank/DDBJ databases">
        <title>A Genomic Blueprint of the Chicken Gut Microbiome.</title>
        <authorList>
            <person name="Gilroy R."/>
            <person name="Ravi A."/>
            <person name="Getino M."/>
            <person name="Pursley I."/>
            <person name="Horton D.L."/>
            <person name="Alikhan N.-F."/>
            <person name="Baker D."/>
            <person name="Gharbi K."/>
            <person name="Hall N."/>
            <person name="Watson M."/>
            <person name="Adriaenssens E.M."/>
            <person name="Foster-Nyarko E."/>
            <person name="Jarju S."/>
            <person name="Secka A."/>
            <person name="Antonio M."/>
            <person name="Oren A."/>
            <person name="Chaudhuri R."/>
            <person name="La Ragione R.M."/>
            <person name="Hildebrand F."/>
            <person name="Pallen M.J."/>
        </authorList>
    </citation>
    <scope>NUCLEOTIDE SEQUENCE [LARGE SCALE GENOMIC DNA]</scope>
    <source>
        <strain evidence="4 5">Sa2BVA9</strain>
    </source>
</reference>
<evidence type="ECO:0000313" key="4">
    <source>
        <dbReference type="EMBL" id="MBD7970592.1"/>
    </source>
</evidence>
<comment type="caution">
    <text evidence="4">The sequence shown here is derived from an EMBL/GenBank/DDBJ whole genome shotgun (WGS) entry which is preliminary data.</text>
</comment>
<dbReference type="Gene3D" id="1.10.275.10">
    <property type="entry name" value="Fumarase/aspartase (N-terminal domain)"/>
    <property type="match status" value="1"/>
</dbReference>
<dbReference type="InterPro" id="IPR022761">
    <property type="entry name" value="Fumarate_lyase_N"/>
</dbReference>
<dbReference type="PANTHER" id="PTHR42696:SF2">
    <property type="entry name" value="ASPARTATE AMMONIA-LYASE"/>
    <property type="match status" value="1"/>
</dbReference>
<keyword evidence="1" id="KW-0456">Lyase</keyword>
<dbReference type="InterPro" id="IPR024083">
    <property type="entry name" value="Fumarase/histidase_N"/>
</dbReference>
<dbReference type="SUPFAM" id="SSF48557">
    <property type="entry name" value="L-aspartase-like"/>
    <property type="match status" value="1"/>
</dbReference>
<feature type="domain" description="Fumarase C C-terminal" evidence="3">
    <location>
        <begin position="432"/>
        <end position="484"/>
    </location>
</feature>
<accession>A0ABR8T4B5</accession>
<dbReference type="InterPro" id="IPR018951">
    <property type="entry name" value="Fumarase_C_C"/>
</dbReference>
<name>A0ABR8T4B5_9BACL</name>
<proteinExistence type="predicted"/>